<evidence type="ECO:0000313" key="2">
    <source>
        <dbReference type="EMBL" id="KAJ2686761.1"/>
    </source>
</evidence>
<gene>
    <name evidence="2" type="ORF">IWW39_003401</name>
</gene>
<accession>A0A9W8L3M9</accession>
<feature type="domain" description="DSBA-like thioredoxin" evidence="1">
    <location>
        <begin position="7"/>
        <end position="200"/>
    </location>
</feature>
<dbReference type="OrthoDB" id="4664297at2759"/>
<dbReference type="InterPro" id="IPR051924">
    <property type="entry name" value="GST_Kappa/NadH"/>
</dbReference>
<dbReference type="GO" id="GO:0004602">
    <property type="term" value="F:glutathione peroxidase activity"/>
    <property type="evidence" value="ECO:0007669"/>
    <property type="project" value="TreeGrafter"/>
</dbReference>
<dbReference type="EMBL" id="JANBTX010000095">
    <property type="protein sequence ID" value="KAJ2686761.1"/>
    <property type="molecule type" value="Genomic_DNA"/>
</dbReference>
<dbReference type="InterPro" id="IPR036249">
    <property type="entry name" value="Thioredoxin-like_sf"/>
</dbReference>
<dbReference type="Pfam" id="PF01323">
    <property type="entry name" value="DSBA"/>
    <property type="match status" value="1"/>
</dbReference>
<dbReference type="GO" id="GO:0006749">
    <property type="term" value="P:glutathione metabolic process"/>
    <property type="evidence" value="ECO:0007669"/>
    <property type="project" value="TreeGrafter"/>
</dbReference>
<evidence type="ECO:0000313" key="3">
    <source>
        <dbReference type="Proteomes" id="UP001151516"/>
    </source>
</evidence>
<dbReference type="GO" id="GO:0004364">
    <property type="term" value="F:glutathione transferase activity"/>
    <property type="evidence" value="ECO:0007669"/>
    <property type="project" value="TreeGrafter"/>
</dbReference>
<name>A0A9W8L3M9_9FUNG</name>
<dbReference type="SUPFAM" id="SSF52833">
    <property type="entry name" value="Thioredoxin-like"/>
    <property type="match status" value="1"/>
</dbReference>
<proteinExistence type="predicted"/>
<dbReference type="Gene3D" id="3.40.30.10">
    <property type="entry name" value="Glutaredoxin"/>
    <property type="match status" value="1"/>
</dbReference>
<dbReference type="InterPro" id="IPR001853">
    <property type="entry name" value="DSBA-like_thioredoxin_dom"/>
</dbReference>
<evidence type="ECO:0000259" key="1">
    <source>
        <dbReference type="Pfam" id="PF01323"/>
    </source>
</evidence>
<sequence length="216" mass="24895">MAGTARIEFYFDCASAFSYIGFEFMEKYRALWNIQVDYRPFVLEKVMANAQNSFSPFKLPHLFQDLKRTSRITGIPFKGIPAQYPYDPIIALRTLQFIKTHHAEKLPEAMRKLWLMEYVERRAPRSISDVKQALQGVVDESVVDQAMALADTLEAVDANTARITELKGFGAPTILAYREGSDKPQLFFGSDRFEHLAIYLEREFHPMRQLFANAKL</sequence>
<comment type="caution">
    <text evidence="2">The sequence shown here is derived from an EMBL/GenBank/DDBJ whole genome shotgun (WGS) entry which is preliminary data.</text>
</comment>
<dbReference type="GO" id="GO:0005739">
    <property type="term" value="C:mitochondrion"/>
    <property type="evidence" value="ECO:0007669"/>
    <property type="project" value="TreeGrafter"/>
</dbReference>
<dbReference type="GO" id="GO:0005777">
    <property type="term" value="C:peroxisome"/>
    <property type="evidence" value="ECO:0007669"/>
    <property type="project" value="TreeGrafter"/>
</dbReference>
<dbReference type="Proteomes" id="UP001151516">
    <property type="component" value="Unassembled WGS sequence"/>
</dbReference>
<keyword evidence="3" id="KW-1185">Reference proteome</keyword>
<reference evidence="2" key="1">
    <citation type="submission" date="2022-07" db="EMBL/GenBank/DDBJ databases">
        <title>Phylogenomic reconstructions and comparative analyses of Kickxellomycotina fungi.</title>
        <authorList>
            <person name="Reynolds N.K."/>
            <person name="Stajich J.E."/>
            <person name="Barry K."/>
            <person name="Grigoriev I.V."/>
            <person name="Crous P."/>
            <person name="Smith M.E."/>
        </authorList>
    </citation>
    <scope>NUCLEOTIDE SEQUENCE</scope>
    <source>
        <strain evidence="2">CBS 109367</strain>
    </source>
</reference>
<dbReference type="AlphaFoldDB" id="A0A9W8L3M9"/>
<organism evidence="2 3">
    <name type="scientific">Coemansia spiralis</name>
    <dbReference type="NCBI Taxonomy" id="417178"/>
    <lineage>
        <taxon>Eukaryota</taxon>
        <taxon>Fungi</taxon>
        <taxon>Fungi incertae sedis</taxon>
        <taxon>Zoopagomycota</taxon>
        <taxon>Kickxellomycotina</taxon>
        <taxon>Kickxellomycetes</taxon>
        <taxon>Kickxellales</taxon>
        <taxon>Kickxellaceae</taxon>
        <taxon>Coemansia</taxon>
    </lineage>
</organism>
<dbReference type="PANTHER" id="PTHR42943">
    <property type="entry name" value="GLUTATHIONE S-TRANSFERASE KAPPA"/>
    <property type="match status" value="1"/>
</dbReference>
<dbReference type="PANTHER" id="PTHR42943:SF2">
    <property type="entry name" value="GLUTATHIONE S-TRANSFERASE KAPPA 1"/>
    <property type="match status" value="1"/>
</dbReference>
<protein>
    <recommendedName>
        <fullName evidence="1">DSBA-like thioredoxin domain-containing protein</fullName>
    </recommendedName>
</protein>